<reference evidence="3" key="1">
    <citation type="submission" date="2018-11" db="EMBL/GenBank/DDBJ databases">
        <authorList>
            <consortium name="Pathogen Informatics"/>
        </authorList>
    </citation>
    <scope>NUCLEOTIDE SEQUENCE</scope>
</reference>
<evidence type="ECO:0000313" key="4">
    <source>
        <dbReference type="Proteomes" id="UP000784294"/>
    </source>
</evidence>
<evidence type="ECO:0000256" key="1">
    <source>
        <dbReference type="SAM" id="Coils"/>
    </source>
</evidence>
<protein>
    <submittedName>
        <fullName evidence="3">Uncharacterized protein</fullName>
    </submittedName>
</protein>
<organism evidence="3 4">
    <name type="scientific">Protopolystoma xenopodis</name>
    <dbReference type="NCBI Taxonomy" id="117903"/>
    <lineage>
        <taxon>Eukaryota</taxon>
        <taxon>Metazoa</taxon>
        <taxon>Spiralia</taxon>
        <taxon>Lophotrochozoa</taxon>
        <taxon>Platyhelminthes</taxon>
        <taxon>Monogenea</taxon>
        <taxon>Polyopisthocotylea</taxon>
        <taxon>Polystomatidea</taxon>
        <taxon>Polystomatidae</taxon>
        <taxon>Protopolystoma</taxon>
    </lineage>
</organism>
<feature type="region of interest" description="Disordered" evidence="2">
    <location>
        <begin position="1"/>
        <end position="28"/>
    </location>
</feature>
<keyword evidence="1" id="KW-0175">Coiled coil</keyword>
<keyword evidence="4" id="KW-1185">Reference proteome</keyword>
<gene>
    <name evidence="3" type="ORF">PXEA_LOCUS8586</name>
</gene>
<sequence length="191" mass="22107">MADLNLKSQTTLNSGISPRFTGKPLLQRPEPRILVNSNHPKASVAPTVSVFTRQTVNTKGATSAELSSRFHEVLAEELALDTLARETRLLAERSAIEAEQKRVREIAEAEALELKLTMEREHRAAESYERKMAELRRQREEELMARLKEDEMRLLAEQELRRKDEEMMLANMSEKERAKYLQEKMEDEAER</sequence>
<name>A0A3S5CEP9_9PLAT</name>
<comment type="caution">
    <text evidence="3">The sequence shown here is derived from an EMBL/GenBank/DDBJ whole genome shotgun (WGS) entry which is preliminary data.</text>
</comment>
<dbReference type="AlphaFoldDB" id="A0A3S5CEP9"/>
<evidence type="ECO:0000313" key="3">
    <source>
        <dbReference type="EMBL" id="VEL15146.1"/>
    </source>
</evidence>
<evidence type="ECO:0000256" key="2">
    <source>
        <dbReference type="SAM" id="MobiDB-lite"/>
    </source>
</evidence>
<feature type="compositionally biased region" description="Polar residues" evidence="2">
    <location>
        <begin position="1"/>
        <end position="16"/>
    </location>
</feature>
<accession>A0A3S5CEP9</accession>
<proteinExistence type="predicted"/>
<dbReference type="Proteomes" id="UP000784294">
    <property type="component" value="Unassembled WGS sequence"/>
</dbReference>
<dbReference type="EMBL" id="CAAALY010023594">
    <property type="protein sequence ID" value="VEL15146.1"/>
    <property type="molecule type" value="Genomic_DNA"/>
</dbReference>
<feature type="coiled-coil region" evidence="1">
    <location>
        <begin position="95"/>
        <end position="175"/>
    </location>
</feature>